<accession>A0A5B0T500</accession>
<dbReference type="EMBL" id="VTZD01000008">
    <property type="protein sequence ID" value="KAA1145197.1"/>
    <property type="molecule type" value="Genomic_DNA"/>
</dbReference>
<keyword evidence="1" id="KW-0732">Signal</keyword>
<organism evidence="2 3">
    <name type="scientific">Citrobacter portucalensis</name>
    <dbReference type="NCBI Taxonomy" id="1639133"/>
    <lineage>
        <taxon>Bacteria</taxon>
        <taxon>Pseudomonadati</taxon>
        <taxon>Pseudomonadota</taxon>
        <taxon>Gammaproteobacteria</taxon>
        <taxon>Enterobacterales</taxon>
        <taxon>Enterobacteriaceae</taxon>
        <taxon>Citrobacter</taxon>
        <taxon>Citrobacter freundii complex</taxon>
    </lineage>
</organism>
<evidence type="ECO:0000256" key="1">
    <source>
        <dbReference type="SAM" id="SignalP"/>
    </source>
</evidence>
<sequence>MKYFFLLTLSLFIFSSQAETFPAKLTCNTGEEITLKVTGAEQRLTYVSSRYGIFHGYLDVYKGLSPEQQYEALADIHGMDKYKDNPLSFSLQMKRINGEIDSGSITYRYTYMKDQKIINEEGNCIPMNDGGFIEGSKRY</sequence>
<reference evidence="2 3" key="1">
    <citation type="submission" date="2019-08" db="EMBL/GenBank/DDBJ databases">
        <title>Draft genome sequence of Citrobacter portucalensis strain isolated from green turtle.</title>
        <authorList>
            <person name="Fernandes M.R."/>
            <person name="Sellera F.P."/>
            <person name="Goldeberg D.W."/>
            <person name="Costa D.C."/>
            <person name="Lincopan N."/>
        </authorList>
    </citation>
    <scope>NUCLEOTIDE SEQUENCE [LARGE SCALE GENOMIC DNA]</scope>
    <source>
        <strain evidence="2 3">TV06</strain>
    </source>
</reference>
<dbReference type="RefSeq" id="WP_149607398.1">
    <property type="nucleotide sequence ID" value="NZ_JBOKIY010000001.1"/>
</dbReference>
<feature type="signal peptide" evidence="1">
    <location>
        <begin position="1"/>
        <end position="18"/>
    </location>
</feature>
<dbReference type="Proteomes" id="UP000323297">
    <property type="component" value="Unassembled WGS sequence"/>
</dbReference>
<proteinExistence type="predicted"/>
<dbReference type="AlphaFoldDB" id="A0A5B0T500"/>
<evidence type="ECO:0000313" key="2">
    <source>
        <dbReference type="EMBL" id="KAA1145197.1"/>
    </source>
</evidence>
<evidence type="ECO:0000313" key="3">
    <source>
        <dbReference type="Proteomes" id="UP000323297"/>
    </source>
</evidence>
<feature type="chain" id="PRO_5022978763" evidence="1">
    <location>
        <begin position="19"/>
        <end position="139"/>
    </location>
</feature>
<protein>
    <submittedName>
        <fullName evidence="2">Uncharacterized protein</fullName>
    </submittedName>
</protein>
<gene>
    <name evidence="2" type="ORF">D3H66_06010</name>
</gene>
<comment type="caution">
    <text evidence="2">The sequence shown here is derived from an EMBL/GenBank/DDBJ whole genome shotgun (WGS) entry which is preliminary data.</text>
</comment>
<name>A0A5B0T500_9ENTR</name>